<comment type="caution">
    <text evidence="2">The sequence shown here is derived from an EMBL/GenBank/DDBJ whole genome shotgun (WGS) entry which is preliminary data.</text>
</comment>
<sequence length="218" mass="25089">MIRVLLISSLIFLSLGARENPFFPSDGERDILITSNEESDTQPLKRAAITLPSQARVLQKVTIEFKNLDGSVESKSIELSNKVDWHIPIFITQSYAQQENSTQLQAVQQVQKSVPKKESYKNIASIEYLSLLSYQKSLKLVTKDRALRNFMLVNPHRLVIDFKRDSNMKSYVKKIPNSIFKEVRIGNHDGYYRAVIELDGLYRYGFKKIAEGYLIELK</sequence>
<dbReference type="EMBL" id="SZPX01000007">
    <property type="protein sequence ID" value="TKI68605.1"/>
    <property type="molecule type" value="Genomic_DNA"/>
</dbReference>
<proteinExistence type="predicted"/>
<dbReference type="Pfam" id="PF11741">
    <property type="entry name" value="AMIN"/>
    <property type="match status" value="1"/>
</dbReference>
<protein>
    <submittedName>
        <fullName evidence="2">AMIN domain-containing protein</fullName>
    </submittedName>
</protein>
<reference evidence="2 3" key="1">
    <citation type="submission" date="2019-04" db="EMBL/GenBank/DDBJ databases">
        <title>Sulfurimonas crateris sp. nov. a facultative anaerobic sulfur-oxidizing chemolithautotrophic bacterium isolated from a terrestrial mud vulcano.</title>
        <authorList>
            <person name="Ratnikova N.M."/>
            <person name="Slobodkin A.I."/>
            <person name="Merkel A.Y."/>
            <person name="Novikov A."/>
            <person name="Bonch-Osmolovskaya E.A."/>
            <person name="Slobodkina G.B."/>
        </authorList>
    </citation>
    <scope>NUCLEOTIDE SEQUENCE [LARGE SCALE GENOMIC DNA]</scope>
    <source>
        <strain evidence="2 3">SN118</strain>
    </source>
</reference>
<dbReference type="InterPro" id="IPR021731">
    <property type="entry name" value="AMIN_dom"/>
</dbReference>
<feature type="domain" description="AMIN" evidence="1">
    <location>
        <begin position="140"/>
        <end position="212"/>
    </location>
</feature>
<gene>
    <name evidence="2" type="ORF">FCU45_09270</name>
</gene>
<accession>A0A4U2Z4D1</accession>
<dbReference type="OrthoDB" id="5340273at2"/>
<organism evidence="2 3">
    <name type="scientific">Sulfurimonas crateris</name>
    <dbReference type="NCBI Taxonomy" id="2574727"/>
    <lineage>
        <taxon>Bacteria</taxon>
        <taxon>Pseudomonadati</taxon>
        <taxon>Campylobacterota</taxon>
        <taxon>Epsilonproteobacteria</taxon>
        <taxon>Campylobacterales</taxon>
        <taxon>Sulfurimonadaceae</taxon>
        <taxon>Sulfurimonas</taxon>
    </lineage>
</organism>
<dbReference type="Gene3D" id="2.60.40.3500">
    <property type="match status" value="1"/>
</dbReference>
<evidence type="ECO:0000313" key="2">
    <source>
        <dbReference type="EMBL" id="TKI68605.1"/>
    </source>
</evidence>
<keyword evidence="3" id="KW-1185">Reference proteome</keyword>
<evidence type="ECO:0000313" key="3">
    <source>
        <dbReference type="Proteomes" id="UP000309561"/>
    </source>
</evidence>
<dbReference type="AlphaFoldDB" id="A0A4U2Z4D1"/>
<evidence type="ECO:0000259" key="1">
    <source>
        <dbReference type="Pfam" id="PF11741"/>
    </source>
</evidence>
<dbReference type="RefSeq" id="WP_137014581.1">
    <property type="nucleotide sequence ID" value="NZ_SZPX01000007.1"/>
</dbReference>
<name>A0A4U2Z4D1_9BACT</name>
<dbReference type="Proteomes" id="UP000309561">
    <property type="component" value="Unassembled WGS sequence"/>
</dbReference>